<evidence type="ECO:0000259" key="1">
    <source>
        <dbReference type="Pfam" id="PF00239"/>
    </source>
</evidence>
<dbReference type="Proteomes" id="UP000253752">
    <property type="component" value="Unassembled WGS sequence"/>
</dbReference>
<protein>
    <recommendedName>
        <fullName evidence="1">Resolvase/invertase-type recombinase catalytic domain-containing protein</fullName>
    </recommendedName>
</protein>
<evidence type="ECO:0000313" key="3">
    <source>
        <dbReference type="Proteomes" id="UP000253752"/>
    </source>
</evidence>
<dbReference type="Gene3D" id="3.40.50.1390">
    <property type="entry name" value="Resolvase, N-terminal catalytic domain"/>
    <property type="match status" value="1"/>
</dbReference>
<accession>A0A369MQD3</accession>
<dbReference type="SUPFAM" id="SSF53041">
    <property type="entry name" value="Resolvase-like"/>
    <property type="match status" value="1"/>
</dbReference>
<dbReference type="GO" id="GO:0000150">
    <property type="term" value="F:DNA strand exchange activity"/>
    <property type="evidence" value="ECO:0007669"/>
    <property type="project" value="InterPro"/>
</dbReference>
<dbReference type="RefSeq" id="WP_009304293.1">
    <property type="nucleotide sequence ID" value="NZ_CP089333.1"/>
</dbReference>
<dbReference type="EMBL" id="PPTX01000014">
    <property type="protein sequence ID" value="RDB78775.1"/>
    <property type="molecule type" value="Genomic_DNA"/>
</dbReference>
<dbReference type="InterPro" id="IPR006119">
    <property type="entry name" value="Resolv_N"/>
</dbReference>
<feature type="domain" description="Resolvase/invertase-type recombinase catalytic" evidence="1">
    <location>
        <begin position="28"/>
        <end position="142"/>
    </location>
</feature>
<organism evidence="2 3">
    <name type="scientific">Eggerthella lenta</name>
    <name type="common">Eubacterium lentum</name>
    <dbReference type="NCBI Taxonomy" id="84112"/>
    <lineage>
        <taxon>Bacteria</taxon>
        <taxon>Bacillati</taxon>
        <taxon>Actinomycetota</taxon>
        <taxon>Coriobacteriia</taxon>
        <taxon>Eggerthellales</taxon>
        <taxon>Eggerthellaceae</taxon>
        <taxon>Eggerthella</taxon>
    </lineage>
</organism>
<evidence type="ECO:0000313" key="2">
    <source>
        <dbReference type="EMBL" id="RDB78775.1"/>
    </source>
</evidence>
<proteinExistence type="predicted"/>
<dbReference type="InterPro" id="IPR036162">
    <property type="entry name" value="Resolvase-like_N_sf"/>
</dbReference>
<reference evidence="2 3" key="1">
    <citation type="journal article" date="2018" name="Elife">
        <title>Discovery and characterization of a prevalent human gut bacterial enzyme sufficient for the inactivation of a family of plant toxins.</title>
        <authorList>
            <person name="Koppel N."/>
            <person name="Bisanz J.E."/>
            <person name="Pandelia M.E."/>
            <person name="Turnbaugh P.J."/>
            <person name="Balskus E.P."/>
        </authorList>
    </citation>
    <scope>NUCLEOTIDE SEQUENCE [LARGE SCALE GENOMIC DNA]</scope>
    <source>
        <strain evidence="2 3">MR1 #12</strain>
    </source>
</reference>
<dbReference type="AlphaFoldDB" id="A0A369MQD3"/>
<dbReference type="Pfam" id="PF00239">
    <property type="entry name" value="Resolvase"/>
    <property type="match status" value="1"/>
</dbReference>
<name>A0A369MQD3_EGGLN</name>
<dbReference type="GO" id="GO:0003677">
    <property type="term" value="F:DNA binding"/>
    <property type="evidence" value="ECO:0007669"/>
    <property type="project" value="InterPro"/>
</dbReference>
<sequence length="153" mass="17110">MRAEGRALRAAIYASASNWAPLTRPDVPLAEQSRRCREAIDADPTLRRAATYRNRYANGEAGDYRRLVEDAVNRRFDCLVVCGGNRLGPSERAAFFLVGRFLAPAGFRVVDVAEGWDTEASGGRAYAFHLRGMSRTERRAERRSEDGAQEQED</sequence>
<gene>
    <name evidence="2" type="ORF">C1872_09850</name>
</gene>
<comment type="caution">
    <text evidence="2">The sequence shown here is derived from an EMBL/GenBank/DDBJ whole genome shotgun (WGS) entry which is preliminary data.</text>
</comment>